<dbReference type="AlphaFoldDB" id="A0A165PLA3"/>
<protein>
    <recommendedName>
        <fullName evidence="4">Chromo domain-containing protein</fullName>
    </recommendedName>
</protein>
<evidence type="ECO:0000256" key="3">
    <source>
        <dbReference type="SAM" id="MobiDB-lite"/>
    </source>
</evidence>
<keyword evidence="6" id="KW-1185">Reference proteome</keyword>
<dbReference type="InterPro" id="IPR008251">
    <property type="entry name" value="Chromo_shadow_dom"/>
</dbReference>
<feature type="compositionally biased region" description="Acidic residues" evidence="3">
    <location>
        <begin position="131"/>
        <end position="142"/>
    </location>
</feature>
<organism evidence="5 6">
    <name type="scientific">Neolentinus lepideus HHB14362 ss-1</name>
    <dbReference type="NCBI Taxonomy" id="1314782"/>
    <lineage>
        <taxon>Eukaryota</taxon>
        <taxon>Fungi</taxon>
        <taxon>Dikarya</taxon>
        <taxon>Basidiomycota</taxon>
        <taxon>Agaricomycotina</taxon>
        <taxon>Agaricomycetes</taxon>
        <taxon>Gloeophyllales</taxon>
        <taxon>Gloeophyllaceae</taxon>
        <taxon>Neolentinus</taxon>
    </lineage>
</organism>
<feature type="region of interest" description="Disordered" evidence="3">
    <location>
        <begin position="41"/>
        <end position="146"/>
    </location>
</feature>
<dbReference type="InParanoid" id="A0A165PLA3"/>
<dbReference type="EMBL" id="KV425610">
    <property type="protein sequence ID" value="KZT21196.1"/>
    <property type="molecule type" value="Genomic_DNA"/>
</dbReference>
<dbReference type="FunCoup" id="A0A165PLA3">
    <property type="interactions" value="9"/>
</dbReference>
<dbReference type="OrthoDB" id="433924at2759"/>
<keyword evidence="2" id="KW-0539">Nucleus</keyword>
<dbReference type="SMART" id="SM00300">
    <property type="entry name" value="ChSh"/>
    <property type="match status" value="1"/>
</dbReference>
<dbReference type="STRING" id="1314782.A0A165PLA3"/>
<evidence type="ECO:0000313" key="6">
    <source>
        <dbReference type="Proteomes" id="UP000076761"/>
    </source>
</evidence>
<reference evidence="5 6" key="1">
    <citation type="journal article" date="2016" name="Mol. Biol. Evol.">
        <title>Comparative Genomics of Early-Diverging Mushroom-Forming Fungi Provides Insights into the Origins of Lignocellulose Decay Capabilities.</title>
        <authorList>
            <person name="Nagy L.G."/>
            <person name="Riley R."/>
            <person name="Tritt A."/>
            <person name="Adam C."/>
            <person name="Daum C."/>
            <person name="Floudas D."/>
            <person name="Sun H."/>
            <person name="Yadav J.S."/>
            <person name="Pangilinan J."/>
            <person name="Larsson K.H."/>
            <person name="Matsuura K."/>
            <person name="Barry K."/>
            <person name="Labutti K."/>
            <person name="Kuo R."/>
            <person name="Ohm R.A."/>
            <person name="Bhattacharya S.S."/>
            <person name="Shirouzu T."/>
            <person name="Yoshinaga Y."/>
            <person name="Martin F.M."/>
            <person name="Grigoriev I.V."/>
            <person name="Hibbett D.S."/>
        </authorList>
    </citation>
    <scope>NUCLEOTIDE SEQUENCE [LARGE SCALE GENOMIC DNA]</scope>
    <source>
        <strain evidence="5 6">HHB14362 ss-1</strain>
    </source>
</reference>
<dbReference type="Proteomes" id="UP000076761">
    <property type="component" value="Unassembled WGS sequence"/>
</dbReference>
<dbReference type="Pfam" id="PF01393">
    <property type="entry name" value="Chromo_shadow"/>
    <property type="match status" value="1"/>
</dbReference>
<dbReference type="InterPro" id="IPR016197">
    <property type="entry name" value="Chromo-like_dom_sf"/>
</dbReference>
<dbReference type="Gene3D" id="2.40.50.40">
    <property type="match status" value="2"/>
</dbReference>
<feature type="domain" description="Chromo" evidence="4">
    <location>
        <begin position="1"/>
        <end position="46"/>
    </location>
</feature>
<comment type="subcellular location">
    <subcellularLocation>
        <location evidence="1">Nucleus</location>
    </subcellularLocation>
</comment>
<evidence type="ECO:0000256" key="1">
    <source>
        <dbReference type="ARBA" id="ARBA00004123"/>
    </source>
</evidence>
<evidence type="ECO:0000313" key="5">
    <source>
        <dbReference type="EMBL" id="KZT21196.1"/>
    </source>
</evidence>
<dbReference type="PROSITE" id="PS50013">
    <property type="entry name" value="CHROMO_2"/>
    <property type="match status" value="1"/>
</dbReference>
<dbReference type="Pfam" id="PF00385">
    <property type="entry name" value="Chromo"/>
    <property type="match status" value="1"/>
</dbReference>
<proteinExistence type="predicted"/>
<dbReference type="GO" id="GO:0005634">
    <property type="term" value="C:nucleus"/>
    <property type="evidence" value="ECO:0007669"/>
    <property type="project" value="UniProtKB-SubCell"/>
</dbReference>
<gene>
    <name evidence="5" type="ORF">NEOLEDRAFT_795321</name>
</gene>
<sequence length="216" mass="24656">MMGYLVKWKGYDERENSWVTEQDAQNAREVIDAYWDKIKKNKKGGRKSDVKAKPASVSVKISRAETPDEESSTAAKKRRRSRKVDSDDEMDVEEVAPKKSTRTSRASTVVKPATPAKQTQTRKKVPVSGSGDEEDEDMDEDAGIGNMSQYYNKKNWESLIAKVDTVEQMPNGKLIVYFTTTDGKRVKEDSRICKEKFPQSLINFYESNLRWKVPES</sequence>
<evidence type="ECO:0000256" key="2">
    <source>
        <dbReference type="ARBA" id="ARBA00023242"/>
    </source>
</evidence>
<name>A0A165PLA3_9AGAM</name>
<evidence type="ECO:0000259" key="4">
    <source>
        <dbReference type="PROSITE" id="PS50013"/>
    </source>
</evidence>
<accession>A0A165PLA3</accession>
<dbReference type="GO" id="GO:0006338">
    <property type="term" value="P:chromatin remodeling"/>
    <property type="evidence" value="ECO:0007669"/>
    <property type="project" value="UniProtKB-ARBA"/>
</dbReference>
<dbReference type="InterPro" id="IPR000953">
    <property type="entry name" value="Chromo/chromo_shadow_dom"/>
</dbReference>
<dbReference type="SUPFAM" id="SSF54160">
    <property type="entry name" value="Chromo domain-like"/>
    <property type="match status" value="2"/>
</dbReference>
<dbReference type="InterPro" id="IPR023780">
    <property type="entry name" value="Chromo_domain"/>
</dbReference>